<organism evidence="1 2">
    <name type="scientific">Caerostris extrusa</name>
    <name type="common">Bark spider</name>
    <name type="synonym">Caerostris bankana</name>
    <dbReference type="NCBI Taxonomy" id="172846"/>
    <lineage>
        <taxon>Eukaryota</taxon>
        <taxon>Metazoa</taxon>
        <taxon>Ecdysozoa</taxon>
        <taxon>Arthropoda</taxon>
        <taxon>Chelicerata</taxon>
        <taxon>Arachnida</taxon>
        <taxon>Araneae</taxon>
        <taxon>Araneomorphae</taxon>
        <taxon>Entelegynae</taxon>
        <taxon>Araneoidea</taxon>
        <taxon>Araneidae</taxon>
        <taxon>Caerostris</taxon>
    </lineage>
</organism>
<evidence type="ECO:0000313" key="2">
    <source>
        <dbReference type="Proteomes" id="UP001054945"/>
    </source>
</evidence>
<gene>
    <name evidence="1" type="ORF">CEXT_422471</name>
</gene>
<dbReference type="AlphaFoldDB" id="A0AAV4NGR3"/>
<evidence type="ECO:0000313" key="1">
    <source>
        <dbReference type="EMBL" id="GIX83043.1"/>
    </source>
</evidence>
<evidence type="ECO:0008006" key="3">
    <source>
        <dbReference type="Google" id="ProtNLM"/>
    </source>
</evidence>
<dbReference type="Proteomes" id="UP001054945">
    <property type="component" value="Unassembled WGS sequence"/>
</dbReference>
<sequence length="96" mass="10602">MRDDWVGIIFVTLLKGDDGARGGGLGGHTNGLVGEKHVKKKKACKKIHGGDVHNTCKNTYKDRGRIDAEAIASPIFWSSLEHFRRLIPGLAFNFKK</sequence>
<reference evidence="1 2" key="1">
    <citation type="submission" date="2021-06" db="EMBL/GenBank/DDBJ databases">
        <title>Caerostris extrusa draft genome.</title>
        <authorList>
            <person name="Kono N."/>
            <person name="Arakawa K."/>
        </authorList>
    </citation>
    <scope>NUCLEOTIDE SEQUENCE [LARGE SCALE GENOMIC DNA]</scope>
</reference>
<proteinExistence type="predicted"/>
<protein>
    <recommendedName>
        <fullName evidence="3">Secreted protein</fullName>
    </recommendedName>
</protein>
<accession>A0AAV4NGR3</accession>
<comment type="caution">
    <text evidence="1">The sequence shown here is derived from an EMBL/GenBank/DDBJ whole genome shotgun (WGS) entry which is preliminary data.</text>
</comment>
<dbReference type="EMBL" id="BPLR01003284">
    <property type="protein sequence ID" value="GIX83043.1"/>
    <property type="molecule type" value="Genomic_DNA"/>
</dbReference>
<keyword evidence="2" id="KW-1185">Reference proteome</keyword>
<name>A0AAV4NGR3_CAEEX</name>